<accession>A0A2A6FDX6</accession>
<comment type="similarity">
    <text evidence="1">Belongs to the AHA1 family.</text>
</comment>
<dbReference type="Proteomes" id="UP000219182">
    <property type="component" value="Unassembled WGS sequence"/>
</dbReference>
<protein>
    <submittedName>
        <fullName evidence="3">Polyketide cyclase</fullName>
    </submittedName>
</protein>
<evidence type="ECO:0000256" key="1">
    <source>
        <dbReference type="ARBA" id="ARBA00006817"/>
    </source>
</evidence>
<gene>
    <name evidence="3" type="ORF">CN311_16220</name>
</gene>
<dbReference type="SUPFAM" id="SSF55961">
    <property type="entry name" value="Bet v1-like"/>
    <property type="match status" value="1"/>
</dbReference>
<feature type="domain" description="Activator of Hsp90 ATPase homologue 1/2-like C-terminal" evidence="2">
    <location>
        <begin position="22"/>
        <end position="152"/>
    </location>
</feature>
<organism evidence="3 4">
    <name type="scientific">Mesorhizobium sanjuanii</name>
    <dbReference type="NCBI Taxonomy" id="2037900"/>
    <lineage>
        <taxon>Bacteria</taxon>
        <taxon>Pseudomonadati</taxon>
        <taxon>Pseudomonadota</taxon>
        <taxon>Alphaproteobacteria</taxon>
        <taxon>Hyphomicrobiales</taxon>
        <taxon>Phyllobacteriaceae</taxon>
        <taxon>Mesorhizobium</taxon>
    </lineage>
</organism>
<evidence type="ECO:0000313" key="3">
    <source>
        <dbReference type="EMBL" id="PDQ20034.1"/>
    </source>
</evidence>
<dbReference type="RefSeq" id="WP_097574779.1">
    <property type="nucleotide sequence ID" value="NZ_NWQG01000098.1"/>
</dbReference>
<evidence type="ECO:0000259" key="2">
    <source>
        <dbReference type="Pfam" id="PF08327"/>
    </source>
</evidence>
<dbReference type="Pfam" id="PF08327">
    <property type="entry name" value="AHSA1"/>
    <property type="match status" value="1"/>
</dbReference>
<dbReference type="InterPro" id="IPR013538">
    <property type="entry name" value="ASHA1/2-like_C"/>
</dbReference>
<reference evidence="3 4" key="1">
    <citation type="submission" date="2017-09" db="EMBL/GenBank/DDBJ databases">
        <title>Mesorhizobum sanjuanii sp. nov. isolated from nodules of Lotus tenuis in saline-alkaline lowlands of Flooding Pampa.</title>
        <authorList>
            <person name="Sannazzaro A.I."/>
            <person name="Torres Tejerizo G.A."/>
            <person name="Fontana F."/>
            <person name="Cumpa Velazquez L.M."/>
            <person name="Hansen L."/>
            <person name="Pistorio M."/>
            <person name="Estrella M.J."/>
        </authorList>
    </citation>
    <scope>NUCLEOTIDE SEQUENCE [LARGE SCALE GENOMIC DNA]</scope>
    <source>
        <strain evidence="3 4">BSA136</strain>
    </source>
</reference>
<proteinExistence type="inferred from homology"/>
<keyword evidence="4" id="KW-1185">Reference proteome</keyword>
<evidence type="ECO:0000313" key="4">
    <source>
        <dbReference type="Proteomes" id="UP000219182"/>
    </source>
</evidence>
<dbReference type="Gene3D" id="3.30.530.20">
    <property type="match status" value="1"/>
</dbReference>
<sequence>MAARTETAEAAQYALEISRLFDAPPDLVFELWTTPEHLVRWWGPRNFSSTTEIFEFREGGRYRHLIHGPDGQTYAMSGIFREIVVAKRIVFTFAWDEGDVQGRFETMVTVTMAAEGDRTRLTFRQEPFADVETRDSHIEGWSECLDKLGVCLASI</sequence>
<dbReference type="InterPro" id="IPR023393">
    <property type="entry name" value="START-like_dom_sf"/>
</dbReference>
<comment type="caution">
    <text evidence="3">The sequence shown here is derived from an EMBL/GenBank/DDBJ whole genome shotgun (WGS) entry which is preliminary data.</text>
</comment>
<name>A0A2A6FDX6_9HYPH</name>
<dbReference type="EMBL" id="NWQG01000098">
    <property type="protein sequence ID" value="PDQ20034.1"/>
    <property type="molecule type" value="Genomic_DNA"/>
</dbReference>
<dbReference type="AlphaFoldDB" id="A0A2A6FDX6"/>